<organism evidence="1 2">
    <name type="scientific">Hydrogenophaga palleronii</name>
    <dbReference type="NCBI Taxonomy" id="65655"/>
    <lineage>
        <taxon>Bacteria</taxon>
        <taxon>Pseudomonadati</taxon>
        <taxon>Pseudomonadota</taxon>
        <taxon>Betaproteobacteria</taxon>
        <taxon>Burkholderiales</taxon>
        <taxon>Comamonadaceae</taxon>
        <taxon>Hydrogenophaga</taxon>
    </lineage>
</organism>
<dbReference type="InterPro" id="IPR029063">
    <property type="entry name" value="SAM-dependent_MTases_sf"/>
</dbReference>
<dbReference type="RefSeq" id="WP_310310637.1">
    <property type="nucleotide sequence ID" value="NZ_JAVDWU010000001.1"/>
</dbReference>
<dbReference type="Gene3D" id="3.40.50.150">
    <property type="entry name" value="Vaccinia Virus protein VP39"/>
    <property type="match status" value="1"/>
</dbReference>
<accession>A0ABU1WG97</accession>
<reference evidence="1 2" key="1">
    <citation type="submission" date="2023-07" db="EMBL/GenBank/DDBJ databases">
        <title>Sorghum-associated microbial communities from plants grown in Nebraska, USA.</title>
        <authorList>
            <person name="Schachtman D."/>
        </authorList>
    </citation>
    <scope>NUCLEOTIDE SEQUENCE [LARGE SCALE GENOMIC DNA]</scope>
    <source>
        <strain evidence="1 2">4249</strain>
    </source>
</reference>
<evidence type="ECO:0000313" key="2">
    <source>
        <dbReference type="Proteomes" id="UP001265700"/>
    </source>
</evidence>
<comment type="caution">
    <text evidence="1">The sequence shown here is derived from an EMBL/GenBank/DDBJ whole genome shotgun (WGS) entry which is preliminary data.</text>
</comment>
<proteinExistence type="predicted"/>
<keyword evidence="2" id="KW-1185">Reference proteome</keyword>
<dbReference type="EMBL" id="JAVDWU010000001">
    <property type="protein sequence ID" value="MDR7148288.1"/>
    <property type="molecule type" value="Genomic_DNA"/>
</dbReference>
<protein>
    <submittedName>
        <fullName evidence="1">SAM-dependent methyltransferase</fullName>
    </submittedName>
</protein>
<keyword evidence="1" id="KW-0489">Methyltransferase</keyword>
<dbReference type="Proteomes" id="UP001265700">
    <property type="component" value="Unassembled WGS sequence"/>
</dbReference>
<name>A0ABU1WG97_9BURK</name>
<dbReference type="GO" id="GO:0032259">
    <property type="term" value="P:methylation"/>
    <property type="evidence" value="ECO:0007669"/>
    <property type="project" value="UniProtKB-KW"/>
</dbReference>
<sequence length="229" mass="25729">MSEIEYSGRDNLDIMACAHNYNGYLMSLVFQRFSKHGALVDFGAGNGTFAAPAVAAGYDVLCIETDPVLGKILEDKQLKVQRDLESVADNSLTGIYSFNVLEHIEDDDAVLSLWHRKLTPGGKLLIYVPAFPSLYSSMDRKVGHHRRYRKSGLRAQLLNAGFTVDNIKYADSLGFFATIVYRLHNNGEGNINPRSLQLYDKWIFPLSLRLDKVLHFFLGKNVYAFASKT</sequence>
<keyword evidence="1" id="KW-0808">Transferase</keyword>
<dbReference type="CDD" id="cd02440">
    <property type="entry name" value="AdoMet_MTases"/>
    <property type="match status" value="1"/>
</dbReference>
<dbReference type="SUPFAM" id="SSF53335">
    <property type="entry name" value="S-adenosyl-L-methionine-dependent methyltransferases"/>
    <property type="match status" value="1"/>
</dbReference>
<dbReference type="Pfam" id="PF13489">
    <property type="entry name" value="Methyltransf_23"/>
    <property type="match status" value="1"/>
</dbReference>
<gene>
    <name evidence="1" type="ORF">J2W49_000216</name>
</gene>
<evidence type="ECO:0000313" key="1">
    <source>
        <dbReference type="EMBL" id="MDR7148288.1"/>
    </source>
</evidence>
<dbReference type="GO" id="GO:0008168">
    <property type="term" value="F:methyltransferase activity"/>
    <property type="evidence" value="ECO:0007669"/>
    <property type="project" value="UniProtKB-KW"/>
</dbReference>